<keyword evidence="1" id="KW-1133">Transmembrane helix</keyword>
<name>A0ABD3RJG2_9LAMI</name>
<keyword evidence="1" id="KW-0812">Transmembrane</keyword>
<evidence type="ECO:0008006" key="4">
    <source>
        <dbReference type="Google" id="ProtNLM"/>
    </source>
</evidence>
<dbReference type="EMBL" id="JBJXBP010000008">
    <property type="protein sequence ID" value="KAL3813094.1"/>
    <property type="molecule type" value="Genomic_DNA"/>
</dbReference>
<dbReference type="Proteomes" id="UP001634393">
    <property type="component" value="Unassembled WGS sequence"/>
</dbReference>
<protein>
    <recommendedName>
        <fullName evidence="4">Yippee domain-containing protein</fullName>
    </recommendedName>
</protein>
<gene>
    <name evidence="2" type="ORF">ACJIZ3_014362</name>
</gene>
<dbReference type="AlphaFoldDB" id="A0ABD3RJG2"/>
<keyword evidence="1" id="KW-0472">Membrane</keyword>
<reference evidence="2 3" key="1">
    <citation type="submission" date="2024-12" db="EMBL/GenBank/DDBJ databases">
        <title>The unique morphological basis and parallel evolutionary history of personate flowers in Penstemon.</title>
        <authorList>
            <person name="Depatie T.H."/>
            <person name="Wessinger C.A."/>
        </authorList>
    </citation>
    <scope>NUCLEOTIDE SEQUENCE [LARGE SCALE GENOMIC DNA]</scope>
    <source>
        <strain evidence="2">WTNN_2</strain>
        <tissue evidence="2">Leaf</tissue>
    </source>
</reference>
<keyword evidence="3" id="KW-1185">Reference proteome</keyword>
<evidence type="ECO:0000313" key="3">
    <source>
        <dbReference type="Proteomes" id="UP001634393"/>
    </source>
</evidence>
<sequence>MGSPSSLITYDQDNNSRFYICLCKTSISLCRNMIWKCPKHVAVDFFIIVYQLIILIYHIIIVYITFVNCRVNVELFHSHLRIIGYDTTENVHCVKCGARLGYKVAKPSQFPTDDPIVLFWIDLTKVLEWNGNEILGLYAKKVEYDDDCAAAALADPLQQKLAERYFAFSREMLRFQDT</sequence>
<proteinExistence type="predicted"/>
<accession>A0ABD3RJG2</accession>
<organism evidence="2 3">
    <name type="scientific">Penstemon smallii</name>
    <dbReference type="NCBI Taxonomy" id="265156"/>
    <lineage>
        <taxon>Eukaryota</taxon>
        <taxon>Viridiplantae</taxon>
        <taxon>Streptophyta</taxon>
        <taxon>Embryophyta</taxon>
        <taxon>Tracheophyta</taxon>
        <taxon>Spermatophyta</taxon>
        <taxon>Magnoliopsida</taxon>
        <taxon>eudicotyledons</taxon>
        <taxon>Gunneridae</taxon>
        <taxon>Pentapetalae</taxon>
        <taxon>asterids</taxon>
        <taxon>lamiids</taxon>
        <taxon>Lamiales</taxon>
        <taxon>Plantaginaceae</taxon>
        <taxon>Cheloneae</taxon>
        <taxon>Penstemon</taxon>
    </lineage>
</organism>
<comment type="caution">
    <text evidence="2">The sequence shown here is derived from an EMBL/GenBank/DDBJ whole genome shotgun (WGS) entry which is preliminary data.</text>
</comment>
<evidence type="ECO:0000313" key="2">
    <source>
        <dbReference type="EMBL" id="KAL3813094.1"/>
    </source>
</evidence>
<feature type="transmembrane region" description="Helical" evidence="1">
    <location>
        <begin position="41"/>
        <end position="66"/>
    </location>
</feature>
<evidence type="ECO:0000256" key="1">
    <source>
        <dbReference type="SAM" id="Phobius"/>
    </source>
</evidence>